<dbReference type="PANTHER" id="PTHR16301:SF20">
    <property type="entry name" value="IMPACT FAMILY MEMBER YIGZ"/>
    <property type="match status" value="1"/>
</dbReference>
<dbReference type="AlphaFoldDB" id="A0A6C2C3Y2"/>
<keyword evidence="5" id="KW-1185">Reference proteome</keyword>
<protein>
    <submittedName>
        <fullName evidence="4">YigZ family protein</fullName>
    </submittedName>
</protein>
<dbReference type="InterPro" id="IPR001498">
    <property type="entry name" value="Impact_N"/>
</dbReference>
<dbReference type="EMBL" id="SDGZ01000025">
    <property type="protein sequence ID" value="TYC47985.1"/>
    <property type="molecule type" value="Genomic_DNA"/>
</dbReference>
<dbReference type="GO" id="GO:0005737">
    <property type="term" value="C:cytoplasm"/>
    <property type="evidence" value="ECO:0007669"/>
    <property type="project" value="TreeGrafter"/>
</dbReference>
<dbReference type="Proteomes" id="UP000371977">
    <property type="component" value="Unassembled WGS sequence"/>
</dbReference>
<evidence type="ECO:0000313" key="4">
    <source>
        <dbReference type="EMBL" id="TYC47985.1"/>
    </source>
</evidence>
<dbReference type="Gene3D" id="3.30.70.240">
    <property type="match status" value="1"/>
</dbReference>
<dbReference type="InterPro" id="IPR020569">
    <property type="entry name" value="UPF0029_Impact_CS"/>
</dbReference>
<dbReference type="InterPro" id="IPR036956">
    <property type="entry name" value="Impact_N_sf"/>
</dbReference>
<evidence type="ECO:0000259" key="3">
    <source>
        <dbReference type="Pfam" id="PF09186"/>
    </source>
</evidence>
<comment type="similarity">
    <text evidence="1">Belongs to the IMPACT family.</text>
</comment>
<dbReference type="SUPFAM" id="SSF54980">
    <property type="entry name" value="EF-G C-terminal domain-like"/>
    <property type="match status" value="1"/>
</dbReference>
<dbReference type="PANTHER" id="PTHR16301">
    <property type="entry name" value="IMPACT-RELATED"/>
    <property type="match status" value="1"/>
</dbReference>
<dbReference type="Gene3D" id="3.30.230.30">
    <property type="entry name" value="Impact, N-terminal domain"/>
    <property type="match status" value="1"/>
</dbReference>
<evidence type="ECO:0000256" key="1">
    <source>
        <dbReference type="ARBA" id="ARBA00007665"/>
    </source>
</evidence>
<name>A0A6C2C3Y2_9LACO</name>
<sequence length="211" mass="23579">MYLTISKTNYTHEVVIKKSRFITNLARVKDEDEARAFIEQIRKTHYHANHNVFAYVLGDSDQIQRMSDDGEPSGTAGVPILEVLKKNQVHDVVAVVTRYFGGIKLGAGGLIRAYAGSPAEALSAVGFVQLVPQKELHISLSYNTLDKVQYWLEQNNYPAPAITYTDQVELLLPVDEANLVQLQETLTDLTNGQIDFKVGRQVLAEVPYTDE</sequence>
<dbReference type="Pfam" id="PF09186">
    <property type="entry name" value="DUF1949"/>
    <property type="match status" value="1"/>
</dbReference>
<dbReference type="RefSeq" id="WP_148623643.1">
    <property type="nucleotide sequence ID" value="NZ_SDGZ01000025.1"/>
</dbReference>
<dbReference type="InterPro" id="IPR015796">
    <property type="entry name" value="Impact_YigZ-like"/>
</dbReference>
<organism evidence="4 5">
    <name type="scientific">Weissella muntiaci</name>
    <dbReference type="NCBI Taxonomy" id="2508881"/>
    <lineage>
        <taxon>Bacteria</taxon>
        <taxon>Bacillati</taxon>
        <taxon>Bacillota</taxon>
        <taxon>Bacilli</taxon>
        <taxon>Lactobacillales</taxon>
        <taxon>Lactobacillaceae</taxon>
        <taxon>Weissella</taxon>
    </lineage>
</organism>
<feature type="domain" description="Impact N-terminal" evidence="2">
    <location>
        <begin position="17"/>
        <end position="122"/>
    </location>
</feature>
<dbReference type="InterPro" id="IPR023582">
    <property type="entry name" value="Impact"/>
</dbReference>
<dbReference type="OrthoDB" id="9813771at2"/>
<dbReference type="PROSITE" id="PS00910">
    <property type="entry name" value="UPF0029"/>
    <property type="match status" value="1"/>
</dbReference>
<dbReference type="Pfam" id="PF01205">
    <property type="entry name" value="Impact_N"/>
    <property type="match status" value="1"/>
</dbReference>
<gene>
    <name evidence="4" type="ORF">ESZ50_10165</name>
</gene>
<dbReference type="InterPro" id="IPR035647">
    <property type="entry name" value="EFG_III/V"/>
</dbReference>
<reference evidence="4 5" key="1">
    <citation type="submission" date="2019-01" db="EMBL/GenBank/DDBJ databases">
        <title>Weissella sp. nov., a novel lactic acid bacterium isolated from animal feces.</title>
        <authorList>
            <person name="Wang L.-T."/>
        </authorList>
    </citation>
    <scope>NUCLEOTIDE SEQUENCE [LARGE SCALE GENOMIC DNA]</scope>
    <source>
        <strain evidence="4 5">8H-2</strain>
    </source>
</reference>
<dbReference type="SUPFAM" id="SSF54211">
    <property type="entry name" value="Ribosomal protein S5 domain 2-like"/>
    <property type="match status" value="1"/>
</dbReference>
<feature type="domain" description="UPF0029" evidence="3">
    <location>
        <begin position="138"/>
        <end position="193"/>
    </location>
</feature>
<comment type="caution">
    <text evidence="4">The sequence shown here is derived from an EMBL/GenBank/DDBJ whole genome shotgun (WGS) entry which is preliminary data.</text>
</comment>
<dbReference type="GO" id="GO:0006446">
    <property type="term" value="P:regulation of translational initiation"/>
    <property type="evidence" value="ECO:0007669"/>
    <property type="project" value="TreeGrafter"/>
</dbReference>
<dbReference type="NCBIfam" id="TIGR00257">
    <property type="entry name" value="IMPACT_YIGZ"/>
    <property type="match status" value="1"/>
</dbReference>
<proteinExistence type="inferred from homology"/>
<evidence type="ECO:0000259" key="2">
    <source>
        <dbReference type="Pfam" id="PF01205"/>
    </source>
</evidence>
<dbReference type="InterPro" id="IPR020568">
    <property type="entry name" value="Ribosomal_Su5_D2-typ_SF"/>
</dbReference>
<accession>A0A6C2C3Y2</accession>
<dbReference type="InterPro" id="IPR015269">
    <property type="entry name" value="UPF0029_Impact_C"/>
</dbReference>
<evidence type="ECO:0000313" key="5">
    <source>
        <dbReference type="Proteomes" id="UP000371977"/>
    </source>
</evidence>